<dbReference type="InterPro" id="IPR001660">
    <property type="entry name" value="SAM"/>
</dbReference>
<dbReference type="RefSeq" id="XP_069225080.1">
    <property type="nucleotide sequence ID" value="XM_069377935.1"/>
</dbReference>
<keyword evidence="2 3" id="KW-0539">Nucleus</keyword>
<dbReference type="Proteomes" id="UP000803884">
    <property type="component" value="Unassembled WGS sequence"/>
</dbReference>
<dbReference type="GO" id="GO:0003677">
    <property type="term" value="F:DNA binding"/>
    <property type="evidence" value="ECO:0007669"/>
    <property type="project" value="UniProtKB-UniRule"/>
</dbReference>
<dbReference type="InterPro" id="IPR009071">
    <property type="entry name" value="HMG_box_dom"/>
</dbReference>
<feature type="compositionally biased region" description="Basic and acidic residues" evidence="4">
    <location>
        <begin position="80"/>
        <end position="90"/>
    </location>
</feature>
<evidence type="ECO:0000313" key="6">
    <source>
        <dbReference type="EMBL" id="KAL1581973.1"/>
    </source>
</evidence>
<dbReference type="InterPro" id="IPR036910">
    <property type="entry name" value="HMG_box_dom_sf"/>
</dbReference>
<evidence type="ECO:0000259" key="5">
    <source>
        <dbReference type="PROSITE" id="PS50118"/>
    </source>
</evidence>
<dbReference type="SMART" id="SM00398">
    <property type="entry name" value="HMG"/>
    <property type="match status" value="1"/>
</dbReference>
<dbReference type="Gene3D" id="1.10.150.50">
    <property type="entry name" value="Transcription Factor, Ets-1"/>
    <property type="match status" value="1"/>
</dbReference>
<dbReference type="PROSITE" id="PS50118">
    <property type="entry name" value="HMG_BOX_2"/>
    <property type="match status" value="1"/>
</dbReference>
<dbReference type="GO" id="GO:0005634">
    <property type="term" value="C:nucleus"/>
    <property type="evidence" value="ECO:0007669"/>
    <property type="project" value="UniProtKB-UniRule"/>
</dbReference>
<accession>A0AB34KFF9</accession>
<feature type="compositionally biased region" description="Polar residues" evidence="4">
    <location>
        <begin position="222"/>
        <end position="234"/>
    </location>
</feature>
<dbReference type="CDD" id="cd09487">
    <property type="entry name" value="SAM_superfamily"/>
    <property type="match status" value="1"/>
</dbReference>
<dbReference type="Gene3D" id="1.10.30.10">
    <property type="entry name" value="High mobility group box domain"/>
    <property type="match status" value="1"/>
</dbReference>
<proteinExistence type="predicted"/>
<dbReference type="GO" id="GO:0010468">
    <property type="term" value="P:regulation of gene expression"/>
    <property type="evidence" value="ECO:0007669"/>
    <property type="project" value="TreeGrafter"/>
</dbReference>
<dbReference type="EMBL" id="JAAQHG020000087">
    <property type="protein sequence ID" value="KAL1581973.1"/>
    <property type="molecule type" value="Genomic_DNA"/>
</dbReference>
<keyword evidence="1 3" id="KW-0238">DNA-binding</keyword>
<organism evidence="6 7">
    <name type="scientific">Cladosporium halotolerans</name>
    <dbReference type="NCBI Taxonomy" id="1052096"/>
    <lineage>
        <taxon>Eukaryota</taxon>
        <taxon>Fungi</taxon>
        <taxon>Dikarya</taxon>
        <taxon>Ascomycota</taxon>
        <taxon>Pezizomycotina</taxon>
        <taxon>Dothideomycetes</taxon>
        <taxon>Dothideomycetidae</taxon>
        <taxon>Cladosporiales</taxon>
        <taxon>Cladosporiaceae</taxon>
        <taxon>Cladosporium</taxon>
    </lineage>
</organism>
<dbReference type="AlphaFoldDB" id="A0AB34KFF9"/>
<dbReference type="InterPro" id="IPR013761">
    <property type="entry name" value="SAM/pointed_sf"/>
</dbReference>
<feature type="region of interest" description="Disordered" evidence="4">
    <location>
        <begin position="206"/>
        <end position="242"/>
    </location>
</feature>
<feature type="DNA-binding region" description="HMG box" evidence="3">
    <location>
        <begin position="123"/>
        <end position="189"/>
    </location>
</feature>
<evidence type="ECO:0000256" key="1">
    <source>
        <dbReference type="ARBA" id="ARBA00023125"/>
    </source>
</evidence>
<dbReference type="InterPro" id="IPR051965">
    <property type="entry name" value="ChromReg_NeuronalGeneExpr"/>
</dbReference>
<dbReference type="SUPFAM" id="SSF47769">
    <property type="entry name" value="SAM/Pointed domain"/>
    <property type="match status" value="1"/>
</dbReference>
<dbReference type="PANTHER" id="PTHR46040:SF3">
    <property type="entry name" value="HIGH MOBILITY GROUP PROTEIN 2"/>
    <property type="match status" value="1"/>
</dbReference>
<dbReference type="PANTHER" id="PTHR46040">
    <property type="entry name" value="HIGH MOBILITY GROUP PROTEIN 2"/>
    <property type="match status" value="1"/>
</dbReference>
<evidence type="ECO:0000256" key="2">
    <source>
        <dbReference type="ARBA" id="ARBA00023242"/>
    </source>
</evidence>
<evidence type="ECO:0000256" key="3">
    <source>
        <dbReference type="PROSITE-ProRule" id="PRU00267"/>
    </source>
</evidence>
<feature type="region of interest" description="Disordered" evidence="4">
    <location>
        <begin position="80"/>
        <end position="100"/>
    </location>
</feature>
<comment type="caution">
    <text evidence="6">The sequence shown here is derived from an EMBL/GenBank/DDBJ whole genome shotgun (WGS) entry which is preliminary data.</text>
</comment>
<protein>
    <recommendedName>
        <fullName evidence="5">HMG box domain-containing protein</fullName>
    </recommendedName>
</protein>
<keyword evidence="7" id="KW-1185">Reference proteome</keyword>
<gene>
    <name evidence="6" type="ORF">WHR41_09332</name>
</gene>
<evidence type="ECO:0000256" key="4">
    <source>
        <dbReference type="SAM" id="MobiDB-lite"/>
    </source>
</evidence>
<evidence type="ECO:0000313" key="7">
    <source>
        <dbReference type="Proteomes" id="UP000803884"/>
    </source>
</evidence>
<feature type="compositionally biased region" description="Basic and acidic residues" evidence="4">
    <location>
        <begin position="206"/>
        <end position="221"/>
    </location>
</feature>
<reference evidence="6 7" key="1">
    <citation type="journal article" date="2020" name="Microbiol. Resour. Announc.">
        <title>Draft Genome Sequence of a Cladosporium Species Isolated from the Mesophotic Ascidian Didemnum maculosum.</title>
        <authorList>
            <person name="Gioti A."/>
            <person name="Siaperas R."/>
            <person name="Nikolaivits E."/>
            <person name="Le Goff G."/>
            <person name="Ouazzani J."/>
            <person name="Kotoulas G."/>
            <person name="Topakas E."/>
        </authorList>
    </citation>
    <scope>NUCLEOTIDE SEQUENCE [LARGE SCALE GENOMIC DNA]</scope>
    <source>
        <strain evidence="6 7">TM138-S3</strain>
    </source>
</reference>
<dbReference type="Pfam" id="PF00505">
    <property type="entry name" value="HMG_box"/>
    <property type="match status" value="1"/>
</dbReference>
<dbReference type="GeneID" id="96010773"/>
<dbReference type="Pfam" id="PF00536">
    <property type="entry name" value="SAM_1"/>
    <property type="match status" value="1"/>
</dbReference>
<dbReference type="SUPFAM" id="SSF47095">
    <property type="entry name" value="HMG-box"/>
    <property type="match status" value="1"/>
</dbReference>
<feature type="domain" description="HMG box" evidence="5">
    <location>
        <begin position="123"/>
        <end position="189"/>
    </location>
</feature>
<sequence>MATGMLSANLDHLGLSQYLRILVEEAFSSWEALTCITEHDLNALGVKLGHRRILQSAVARHGHGESVTGVQYRGNITDSASKESYGRTDAPHPTPEHGNASLKACAPQKRKYIRHAAPDKNVPEKPPSAYGLFSQELRKDLKIQGLGSNQTSNITGKRWRLLSSEVRAAFLSRSRLMKSTYHIRLTEYQQTKECADYQDYLADFHKPPDDTKRLKNNEKSKFSTSAKNEMSSNPGGDGDAFMPPKIAKARVEWLRPTAVSVEHPH</sequence>
<name>A0AB34KFF9_9PEZI</name>